<evidence type="ECO:0000259" key="1">
    <source>
        <dbReference type="Pfam" id="PF07510"/>
    </source>
</evidence>
<name>A0A4Q1KQA7_9CELL</name>
<gene>
    <name evidence="2" type="ORF">EQW73_15310</name>
    <name evidence="3" type="ORF">EQW78_16130</name>
</gene>
<keyword evidence="3" id="KW-0540">Nuclease</keyword>
<proteinExistence type="predicted"/>
<dbReference type="STRING" id="1713.GCA_000718325_03350"/>
<dbReference type="Proteomes" id="UP000289805">
    <property type="component" value="Unassembled WGS sequence"/>
</dbReference>
<accession>A0A4Q1KQA7</accession>
<dbReference type="GO" id="GO:0004519">
    <property type="term" value="F:endonuclease activity"/>
    <property type="evidence" value="ECO:0007669"/>
    <property type="project" value="UniProtKB-KW"/>
</dbReference>
<protein>
    <submittedName>
        <fullName evidence="3">HNH endonuclease</fullName>
    </submittedName>
</protein>
<keyword evidence="5" id="KW-1185">Reference proteome</keyword>
<dbReference type="EMBL" id="SDJR01000011">
    <property type="protein sequence ID" value="RXR23111.1"/>
    <property type="molecule type" value="Genomic_DNA"/>
</dbReference>
<sequence length="263" mass="28548">MYRILLELSFSVCVRVREGRPLSTKSTSPTSRKSARLRRALRITLIALALGIVIANAVDQPTIEANEAPATGSALAALETLDVKGIAAATGYERENFGSAWADVDGNGCDTRNDILARDLTDLTYSTRDKGCEVRTGTFDDPYTGETISFVRGNKTSSAVQIDHVIPLLDAWRKGAQSWDDETRRRFANDPLNLLASDGSANQSKGARDASAWLPPNHAFRCTYIARQIAVKVTYELWVTPSERDAMAAVLGDCPSEPLPTGS</sequence>
<dbReference type="InterPro" id="IPR011089">
    <property type="entry name" value="GmrSD_C"/>
</dbReference>
<comment type="caution">
    <text evidence="3">The sequence shown here is derived from an EMBL/GenBank/DDBJ whole genome shotgun (WGS) entry which is preliminary data.</text>
</comment>
<dbReference type="PANTHER" id="PTHR24094:SF15">
    <property type="entry name" value="AMP-DEPENDENT SYNTHETASE_LIGASE DOMAIN-CONTAINING PROTEIN-RELATED"/>
    <property type="match status" value="1"/>
</dbReference>
<dbReference type="EMBL" id="SDJQ01000023">
    <property type="protein sequence ID" value="RXR31690.1"/>
    <property type="molecule type" value="Genomic_DNA"/>
</dbReference>
<evidence type="ECO:0000313" key="5">
    <source>
        <dbReference type="Proteomes" id="UP000290517"/>
    </source>
</evidence>
<reference evidence="4 5" key="1">
    <citation type="submission" date="2019-01" db="EMBL/GenBank/DDBJ databases">
        <title>Oerskovia turbata Genome sequencing and assembly.</title>
        <authorList>
            <person name="Dou T."/>
        </authorList>
    </citation>
    <scope>NUCLEOTIDE SEQUENCE [LARGE SCALE GENOMIC DNA]</scope>
    <source>
        <strain evidence="3 4">JCM12123</strain>
        <strain evidence="2 5">JCM3160</strain>
    </source>
</reference>
<evidence type="ECO:0000313" key="2">
    <source>
        <dbReference type="EMBL" id="RXR23111.1"/>
    </source>
</evidence>
<dbReference type="OrthoDB" id="5196645at2"/>
<feature type="domain" description="GmrSD restriction endonucleases C-terminal" evidence="1">
    <location>
        <begin position="110"/>
        <end position="249"/>
    </location>
</feature>
<dbReference type="Pfam" id="PF07510">
    <property type="entry name" value="GmrSD_C"/>
    <property type="match status" value="1"/>
</dbReference>
<dbReference type="Proteomes" id="UP000290517">
    <property type="component" value="Unassembled WGS sequence"/>
</dbReference>
<evidence type="ECO:0000313" key="3">
    <source>
        <dbReference type="EMBL" id="RXR31690.1"/>
    </source>
</evidence>
<organism evidence="3 4">
    <name type="scientific">Oerskovia turbata</name>
    <dbReference type="NCBI Taxonomy" id="1713"/>
    <lineage>
        <taxon>Bacteria</taxon>
        <taxon>Bacillati</taxon>
        <taxon>Actinomycetota</taxon>
        <taxon>Actinomycetes</taxon>
        <taxon>Micrococcales</taxon>
        <taxon>Cellulomonadaceae</taxon>
        <taxon>Oerskovia</taxon>
    </lineage>
</organism>
<keyword evidence="3" id="KW-0378">Hydrolase</keyword>
<dbReference type="AlphaFoldDB" id="A0A4Q1KQA7"/>
<dbReference type="PANTHER" id="PTHR24094">
    <property type="entry name" value="SECRETED PROTEIN"/>
    <property type="match status" value="1"/>
</dbReference>
<evidence type="ECO:0000313" key="4">
    <source>
        <dbReference type="Proteomes" id="UP000289805"/>
    </source>
</evidence>
<keyword evidence="3" id="KW-0255">Endonuclease</keyword>